<feature type="transmembrane region" description="Helical" evidence="6">
    <location>
        <begin position="101"/>
        <end position="120"/>
    </location>
</feature>
<sequence length="304" mass="33948">MTKMKQSRHLLFSKQELALFFATALWGITFFIIHIAVRYSGPLFFVGFRFIIATLITMVIFWRSMKDITVYEIFAGMAIGFGIFLGYAFQTAGLQTIISSQSAFITAIYIPIVPILQWIFLRKLPHLGSWIGIVFAFIGLILISGQDFKGIHFSKGEIFTLLGALAIAGEIILIGFFANKVDSRRITIIQLFFCSLFAFCFMPLMGESIPEFSWVWFNIGLGLALMSAVIQLTMNWAQKSVSPTRATVIYAGEPVWAGIVGRLAGEYLSPSALLGGVFIIIGIVVAELRPPQWRKKNKTTEKSN</sequence>
<dbReference type="InterPro" id="IPR000620">
    <property type="entry name" value="EamA_dom"/>
</dbReference>
<comment type="caution">
    <text evidence="8">The sequence shown here is derived from an EMBL/GenBank/DDBJ whole genome shotgun (WGS) entry which is preliminary data.</text>
</comment>
<comment type="subcellular location">
    <subcellularLocation>
        <location evidence="1">Cell membrane</location>
        <topology evidence="1">Multi-pass membrane protein</topology>
    </subcellularLocation>
</comment>
<keyword evidence="4 6" id="KW-1133">Transmembrane helix</keyword>
<feature type="transmembrane region" description="Helical" evidence="6">
    <location>
        <begin position="43"/>
        <end position="62"/>
    </location>
</feature>
<gene>
    <name evidence="8" type="ORF">M4Z11_00015</name>
</gene>
<evidence type="ECO:0000256" key="3">
    <source>
        <dbReference type="ARBA" id="ARBA00022692"/>
    </source>
</evidence>
<proteinExistence type="predicted"/>
<evidence type="ECO:0000259" key="7">
    <source>
        <dbReference type="Pfam" id="PF00892"/>
    </source>
</evidence>
<feature type="transmembrane region" description="Helical" evidence="6">
    <location>
        <begin position="212"/>
        <end position="234"/>
    </location>
</feature>
<feature type="transmembrane region" description="Helical" evidence="6">
    <location>
        <begin position="69"/>
        <end position="89"/>
    </location>
</feature>
<dbReference type="PANTHER" id="PTHR42920">
    <property type="entry name" value="OS03G0707200 PROTEIN-RELATED"/>
    <property type="match status" value="1"/>
</dbReference>
<feature type="domain" description="EamA" evidence="7">
    <location>
        <begin position="155"/>
        <end position="285"/>
    </location>
</feature>
<evidence type="ECO:0000313" key="8">
    <source>
        <dbReference type="EMBL" id="MCL6229014.1"/>
    </source>
</evidence>
<feature type="transmembrane region" description="Helical" evidence="6">
    <location>
        <begin position="127"/>
        <end position="146"/>
    </location>
</feature>
<organism evidence="8 9">
    <name type="scientific">Bartonella bilalgolemii</name>
    <dbReference type="NCBI Taxonomy" id="2942911"/>
    <lineage>
        <taxon>Bacteria</taxon>
        <taxon>Pseudomonadati</taxon>
        <taxon>Pseudomonadota</taxon>
        <taxon>Alphaproteobacteria</taxon>
        <taxon>Hyphomicrobiales</taxon>
        <taxon>Bartonellaceae</taxon>
        <taxon>Bartonella</taxon>
    </lineage>
</organism>
<keyword evidence="9" id="KW-1185">Reference proteome</keyword>
<dbReference type="SUPFAM" id="SSF103481">
    <property type="entry name" value="Multidrug resistance efflux transporter EmrE"/>
    <property type="match status" value="2"/>
</dbReference>
<dbReference type="PANTHER" id="PTHR42920:SF5">
    <property type="entry name" value="EAMA DOMAIN-CONTAINING PROTEIN"/>
    <property type="match status" value="1"/>
</dbReference>
<keyword evidence="3 6" id="KW-0812">Transmembrane</keyword>
<feature type="transmembrane region" description="Helical" evidence="6">
    <location>
        <begin position="16"/>
        <end position="37"/>
    </location>
</feature>
<evidence type="ECO:0000256" key="5">
    <source>
        <dbReference type="ARBA" id="ARBA00023136"/>
    </source>
</evidence>
<evidence type="ECO:0000313" key="9">
    <source>
        <dbReference type="Proteomes" id="UP001523003"/>
    </source>
</evidence>
<protein>
    <submittedName>
        <fullName evidence="8">DMT family transporter</fullName>
    </submittedName>
</protein>
<feature type="transmembrane region" description="Helical" evidence="6">
    <location>
        <begin position="158"/>
        <end position="179"/>
    </location>
</feature>
<keyword evidence="5 6" id="KW-0472">Membrane</keyword>
<dbReference type="InterPro" id="IPR051258">
    <property type="entry name" value="Diverse_Substrate_Transporter"/>
</dbReference>
<name>A0ABT0P6P6_9HYPH</name>
<evidence type="ECO:0000256" key="1">
    <source>
        <dbReference type="ARBA" id="ARBA00004651"/>
    </source>
</evidence>
<dbReference type="InterPro" id="IPR037185">
    <property type="entry name" value="EmrE-like"/>
</dbReference>
<keyword evidence="2" id="KW-1003">Cell membrane</keyword>
<dbReference type="EMBL" id="JAMCOF010000001">
    <property type="protein sequence ID" value="MCL6229014.1"/>
    <property type="molecule type" value="Genomic_DNA"/>
</dbReference>
<dbReference type="Proteomes" id="UP001523003">
    <property type="component" value="Unassembled WGS sequence"/>
</dbReference>
<feature type="transmembrane region" description="Helical" evidence="6">
    <location>
        <begin position="271"/>
        <end position="288"/>
    </location>
</feature>
<evidence type="ECO:0000256" key="4">
    <source>
        <dbReference type="ARBA" id="ARBA00022989"/>
    </source>
</evidence>
<accession>A0ABT0P6P6</accession>
<feature type="transmembrane region" description="Helical" evidence="6">
    <location>
        <begin position="186"/>
        <end position="206"/>
    </location>
</feature>
<evidence type="ECO:0000256" key="6">
    <source>
        <dbReference type="SAM" id="Phobius"/>
    </source>
</evidence>
<reference evidence="8 9" key="1">
    <citation type="submission" date="2022-05" db="EMBL/GenBank/DDBJ databases">
        <title>Description of the Bartonella bilalgolemii sp. nov. Isolated from Apodemus uralensis (Pallas 1811).</title>
        <authorList>
            <person name="Zgheib R."/>
            <person name="Celebi B."/>
        </authorList>
    </citation>
    <scope>NUCLEOTIDE SEQUENCE [LARGE SCALE GENOMIC DNA]</scope>
    <source>
        <strain evidence="8 9">G70</strain>
    </source>
</reference>
<feature type="domain" description="EamA" evidence="7">
    <location>
        <begin position="17"/>
        <end position="144"/>
    </location>
</feature>
<dbReference type="Pfam" id="PF00892">
    <property type="entry name" value="EamA"/>
    <property type="match status" value="2"/>
</dbReference>
<evidence type="ECO:0000256" key="2">
    <source>
        <dbReference type="ARBA" id="ARBA00022475"/>
    </source>
</evidence>